<evidence type="ECO:0000256" key="6">
    <source>
        <dbReference type="ARBA" id="ARBA00023040"/>
    </source>
</evidence>
<accession>A0A9J6C0N0</accession>
<dbReference type="SUPFAM" id="SSF81321">
    <property type="entry name" value="Family A G protein-coupled receptor-like"/>
    <property type="match status" value="1"/>
</dbReference>
<evidence type="ECO:0000256" key="3">
    <source>
        <dbReference type="ARBA" id="ARBA00022475"/>
    </source>
</evidence>
<dbReference type="EMBL" id="JADBJN010000002">
    <property type="protein sequence ID" value="KAG5675405.1"/>
    <property type="molecule type" value="Genomic_DNA"/>
</dbReference>
<evidence type="ECO:0000256" key="2">
    <source>
        <dbReference type="ARBA" id="ARBA00010663"/>
    </source>
</evidence>
<dbReference type="Gene3D" id="1.20.1070.10">
    <property type="entry name" value="Rhodopsin 7-helix transmembrane proteins"/>
    <property type="match status" value="1"/>
</dbReference>
<dbReference type="Proteomes" id="UP001107558">
    <property type="component" value="Chromosome 2"/>
</dbReference>
<evidence type="ECO:0000259" key="13">
    <source>
        <dbReference type="PROSITE" id="PS50262"/>
    </source>
</evidence>
<feature type="transmembrane region" description="Helical" evidence="12">
    <location>
        <begin position="12"/>
        <end position="35"/>
    </location>
</feature>
<evidence type="ECO:0000256" key="11">
    <source>
        <dbReference type="SAM" id="MobiDB-lite"/>
    </source>
</evidence>
<evidence type="ECO:0000256" key="9">
    <source>
        <dbReference type="ARBA" id="ARBA00023180"/>
    </source>
</evidence>
<dbReference type="AlphaFoldDB" id="A0A9J6C0N0"/>
<feature type="transmembrane region" description="Helical" evidence="12">
    <location>
        <begin position="82"/>
        <end position="107"/>
    </location>
</feature>
<keyword evidence="10" id="KW-0807">Transducer</keyword>
<evidence type="ECO:0000256" key="5">
    <source>
        <dbReference type="ARBA" id="ARBA00022989"/>
    </source>
</evidence>
<protein>
    <recommendedName>
        <fullName evidence="13">G-protein coupled receptors family 1 profile domain-containing protein</fullName>
    </recommendedName>
</protein>
<evidence type="ECO:0000256" key="12">
    <source>
        <dbReference type="SAM" id="Phobius"/>
    </source>
</evidence>
<keyword evidence="8" id="KW-0675">Receptor</keyword>
<dbReference type="PANTHER" id="PTHR24246">
    <property type="entry name" value="OLFACTORY RECEPTOR AND ADENOSINE RECEPTOR"/>
    <property type="match status" value="1"/>
</dbReference>
<dbReference type="GO" id="GO:0005886">
    <property type="term" value="C:plasma membrane"/>
    <property type="evidence" value="ECO:0007669"/>
    <property type="project" value="UniProtKB-SubCell"/>
</dbReference>
<dbReference type="OrthoDB" id="5984709at2759"/>
<feature type="domain" description="G-protein coupled receptors family 1 profile" evidence="13">
    <location>
        <begin position="27"/>
        <end position="265"/>
    </location>
</feature>
<dbReference type="PANTHER" id="PTHR24246:SF27">
    <property type="entry name" value="ADENOSINE RECEPTOR, ISOFORM A"/>
    <property type="match status" value="1"/>
</dbReference>
<evidence type="ECO:0000256" key="1">
    <source>
        <dbReference type="ARBA" id="ARBA00004651"/>
    </source>
</evidence>
<comment type="caution">
    <text evidence="14">The sequence shown here is derived from an EMBL/GenBank/DDBJ whole genome shotgun (WGS) entry which is preliminary data.</text>
</comment>
<keyword evidence="15" id="KW-1185">Reference proteome</keyword>
<feature type="transmembrane region" description="Helical" evidence="12">
    <location>
        <begin position="127"/>
        <end position="146"/>
    </location>
</feature>
<dbReference type="PROSITE" id="PS50262">
    <property type="entry name" value="G_PROTEIN_RECEP_F1_2"/>
    <property type="match status" value="1"/>
</dbReference>
<evidence type="ECO:0000256" key="7">
    <source>
        <dbReference type="ARBA" id="ARBA00023136"/>
    </source>
</evidence>
<dbReference type="PRINTS" id="PR00237">
    <property type="entry name" value="GPCRRHODOPSN"/>
</dbReference>
<dbReference type="SMART" id="SM01381">
    <property type="entry name" value="7TM_GPCR_Srsx"/>
    <property type="match status" value="1"/>
</dbReference>
<keyword evidence="4 12" id="KW-0812">Transmembrane</keyword>
<evidence type="ECO:0000256" key="4">
    <source>
        <dbReference type="ARBA" id="ARBA00022692"/>
    </source>
</evidence>
<comment type="similarity">
    <text evidence="2">Belongs to the G-protein coupled receptor 1 family.</text>
</comment>
<feature type="transmembrane region" description="Helical" evidence="12">
    <location>
        <begin position="47"/>
        <end position="70"/>
    </location>
</feature>
<evidence type="ECO:0000313" key="14">
    <source>
        <dbReference type="EMBL" id="KAG5675405.1"/>
    </source>
</evidence>
<dbReference type="InterPro" id="IPR017452">
    <property type="entry name" value="GPCR_Rhodpsn_7TM"/>
</dbReference>
<evidence type="ECO:0000256" key="10">
    <source>
        <dbReference type="ARBA" id="ARBA00023224"/>
    </source>
</evidence>
<keyword evidence="7 12" id="KW-0472">Membrane</keyword>
<keyword evidence="5 12" id="KW-1133">Transmembrane helix</keyword>
<evidence type="ECO:0000313" key="15">
    <source>
        <dbReference type="Proteomes" id="UP001107558"/>
    </source>
</evidence>
<feature type="transmembrane region" description="Helical" evidence="12">
    <location>
        <begin position="213"/>
        <end position="233"/>
    </location>
</feature>
<organism evidence="14 15">
    <name type="scientific">Polypedilum vanderplanki</name>
    <name type="common">Sleeping chironomid midge</name>
    <dbReference type="NCBI Taxonomy" id="319348"/>
    <lineage>
        <taxon>Eukaryota</taxon>
        <taxon>Metazoa</taxon>
        <taxon>Ecdysozoa</taxon>
        <taxon>Arthropoda</taxon>
        <taxon>Hexapoda</taxon>
        <taxon>Insecta</taxon>
        <taxon>Pterygota</taxon>
        <taxon>Neoptera</taxon>
        <taxon>Endopterygota</taxon>
        <taxon>Diptera</taxon>
        <taxon>Nematocera</taxon>
        <taxon>Chironomoidea</taxon>
        <taxon>Chironomidae</taxon>
        <taxon>Chironominae</taxon>
        <taxon>Polypedilum</taxon>
        <taxon>Polypedilum</taxon>
    </lineage>
</organism>
<keyword evidence="3" id="KW-1003">Cell membrane</keyword>
<dbReference type="Pfam" id="PF00001">
    <property type="entry name" value="7tm_1"/>
    <property type="match status" value="1"/>
</dbReference>
<dbReference type="GO" id="GO:0004930">
    <property type="term" value="F:G protein-coupled receptor activity"/>
    <property type="evidence" value="ECO:0007669"/>
    <property type="project" value="UniProtKB-KW"/>
</dbReference>
<evidence type="ECO:0000256" key="8">
    <source>
        <dbReference type="ARBA" id="ARBA00023170"/>
    </source>
</evidence>
<gene>
    <name evidence="14" type="ORF">PVAND_005313</name>
</gene>
<keyword evidence="9" id="KW-0325">Glycoprotein</keyword>
<feature type="transmembrane region" description="Helical" evidence="12">
    <location>
        <begin position="166"/>
        <end position="184"/>
    </location>
</feature>
<reference evidence="14" key="1">
    <citation type="submission" date="2021-03" db="EMBL/GenBank/DDBJ databases">
        <title>Chromosome level genome of the anhydrobiotic midge Polypedilum vanderplanki.</title>
        <authorList>
            <person name="Yoshida Y."/>
            <person name="Kikawada T."/>
            <person name="Gusev O."/>
        </authorList>
    </citation>
    <scope>NUCLEOTIDE SEQUENCE</scope>
    <source>
        <strain evidence="14">NIAS01</strain>
        <tissue evidence="14">Whole body or cell culture</tissue>
    </source>
</reference>
<sequence length="337" mass="39178">MSNFKIKEENLIYTIVDIVFALFAIIANSFVIAAFCLERKLRRRIHYFLLSLSIIDLLIGFLAIPATIILDADFIHEKYPCLALFTCFITIFTISKWNMVGIVCNCYWAILHPIHYHRYKHKLPEKWFIALTWIIGIIIGILPIAGWNNYINQCFYESVIDKNYNFFFYTVDFLVLVAYCLIIFQTLKKTNNNDTNVGTSNTNLYDITIAKKLMTIVIIFLLCWIPLHIINITTSLNPNIVIEHYVIQLAILAHHFSVALNPVLYAFRIEEVRETVLKIFKKKRGKFYSIPQNESTMQSQKLDRKDILGKFQSDWESVPKPSDVLSSELSESGRMPI</sequence>
<name>A0A9J6C0N0_POLVA</name>
<keyword evidence="6" id="KW-0297">G-protein coupled receptor</keyword>
<feature type="transmembrane region" description="Helical" evidence="12">
    <location>
        <begin position="245"/>
        <end position="267"/>
    </location>
</feature>
<dbReference type="InterPro" id="IPR000276">
    <property type="entry name" value="GPCR_Rhodpsn"/>
</dbReference>
<comment type="subcellular location">
    <subcellularLocation>
        <location evidence="1">Cell membrane</location>
        <topology evidence="1">Multi-pass membrane protein</topology>
    </subcellularLocation>
</comment>
<feature type="region of interest" description="Disordered" evidence="11">
    <location>
        <begin position="314"/>
        <end position="337"/>
    </location>
</feature>
<proteinExistence type="inferred from homology"/>